<dbReference type="EMBL" id="UYJE01001655">
    <property type="protein sequence ID" value="VDI04003.1"/>
    <property type="molecule type" value="Genomic_DNA"/>
</dbReference>
<protein>
    <submittedName>
        <fullName evidence="2">Uncharacterized protein</fullName>
    </submittedName>
</protein>
<keyword evidence="3" id="KW-1185">Reference proteome</keyword>
<feature type="non-terminal residue" evidence="2">
    <location>
        <position position="1"/>
    </location>
</feature>
<proteinExistence type="predicted"/>
<dbReference type="AlphaFoldDB" id="A0A8B6CFQ8"/>
<feature type="compositionally biased region" description="Basic residues" evidence="1">
    <location>
        <begin position="1"/>
        <end position="11"/>
    </location>
</feature>
<sequence>KGKEHYTKKRRENGGTAAHTKEECLKVPEESTLSHQILAVLSSSIERDEMGEYNAVTDASCDLDNTEMISPKLQALDLLEDPPEMDEEADFIPCDRCESWSMM</sequence>
<feature type="region of interest" description="Disordered" evidence="1">
    <location>
        <begin position="1"/>
        <end position="22"/>
    </location>
</feature>
<comment type="caution">
    <text evidence="2">The sequence shown here is derived from an EMBL/GenBank/DDBJ whole genome shotgun (WGS) entry which is preliminary data.</text>
</comment>
<evidence type="ECO:0000256" key="1">
    <source>
        <dbReference type="SAM" id="MobiDB-lite"/>
    </source>
</evidence>
<reference evidence="2" key="1">
    <citation type="submission" date="2018-11" db="EMBL/GenBank/DDBJ databases">
        <authorList>
            <person name="Alioto T."/>
            <person name="Alioto T."/>
        </authorList>
    </citation>
    <scope>NUCLEOTIDE SEQUENCE</scope>
</reference>
<evidence type="ECO:0000313" key="2">
    <source>
        <dbReference type="EMBL" id="VDI04003.1"/>
    </source>
</evidence>
<organism evidence="2 3">
    <name type="scientific">Mytilus galloprovincialis</name>
    <name type="common">Mediterranean mussel</name>
    <dbReference type="NCBI Taxonomy" id="29158"/>
    <lineage>
        <taxon>Eukaryota</taxon>
        <taxon>Metazoa</taxon>
        <taxon>Spiralia</taxon>
        <taxon>Lophotrochozoa</taxon>
        <taxon>Mollusca</taxon>
        <taxon>Bivalvia</taxon>
        <taxon>Autobranchia</taxon>
        <taxon>Pteriomorphia</taxon>
        <taxon>Mytilida</taxon>
        <taxon>Mytiloidea</taxon>
        <taxon>Mytilidae</taxon>
        <taxon>Mytilinae</taxon>
        <taxon>Mytilus</taxon>
    </lineage>
</organism>
<gene>
    <name evidence="2" type="ORF">MGAL_10B061387</name>
</gene>
<accession>A0A8B6CFQ8</accession>
<evidence type="ECO:0000313" key="3">
    <source>
        <dbReference type="Proteomes" id="UP000596742"/>
    </source>
</evidence>
<dbReference type="Proteomes" id="UP000596742">
    <property type="component" value="Unassembled WGS sequence"/>
</dbReference>
<name>A0A8B6CFQ8_MYTGA</name>